<evidence type="ECO:0008006" key="4">
    <source>
        <dbReference type="Google" id="ProtNLM"/>
    </source>
</evidence>
<reference evidence="2 3" key="1">
    <citation type="submission" date="2019-01" db="EMBL/GenBank/DDBJ databases">
        <title>Flavobacterium sp. nov.,isolated from freshwater.</title>
        <authorList>
            <person name="Zhang R."/>
            <person name="Du Z.-J."/>
        </authorList>
    </citation>
    <scope>NUCLEOTIDE SEQUENCE [LARGE SCALE GENOMIC DNA]</scope>
    <source>
        <strain evidence="2 3">1E403</strain>
    </source>
</reference>
<organism evidence="2 3">
    <name type="scientific">Flavobacterium cerinum</name>
    <dbReference type="NCBI Taxonomy" id="2502784"/>
    <lineage>
        <taxon>Bacteria</taxon>
        <taxon>Pseudomonadati</taxon>
        <taxon>Bacteroidota</taxon>
        <taxon>Flavobacteriia</taxon>
        <taxon>Flavobacteriales</taxon>
        <taxon>Flavobacteriaceae</taxon>
        <taxon>Flavobacterium</taxon>
    </lineage>
</organism>
<proteinExistence type="predicted"/>
<dbReference type="AlphaFoldDB" id="A0A3S3S7T9"/>
<gene>
    <name evidence="2" type="ORF">EPI11_15380</name>
</gene>
<name>A0A3S3S7T9_9FLAO</name>
<keyword evidence="1" id="KW-0732">Signal</keyword>
<feature type="signal peptide" evidence="1">
    <location>
        <begin position="1"/>
        <end position="21"/>
    </location>
</feature>
<protein>
    <recommendedName>
        <fullName evidence="4">PorT family protein</fullName>
    </recommendedName>
</protein>
<accession>A0A3S3S7T9</accession>
<dbReference type="EMBL" id="SBII01000012">
    <property type="protein sequence ID" value="RWW92292.1"/>
    <property type="molecule type" value="Genomic_DNA"/>
</dbReference>
<keyword evidence="3" id="KW-1185">Reference proteome</keyword>
<sequence length="352" mass="40140">MKTVTFYVVGLLCLLATKLSAQETETFEQRARTISKTIETITKKQKDSLKVEVEAINAQLERNEISSADAAAKKQQLAEMRAKKIETGVAVEEQKLSDLVKDKVNGKIVSNPRRSRFSINFEKDNEDEADTTKVKIKTFEYKRTTSQFVLAFGINRLVADDKIDHANFKDRSEFYEWGVTWNTRLFKNNNLLHIKYGLSLQYNNLRADNNKIFAVDGNKTGLVDSGLDLDVSRFRYVNLVVPVHFELDFTKKRMNGEKVYFPTHQSFRVGFGGYTGFNVKEKQIVKYADASGNDVKAKTKGDFNVNDFVYGVSAYIGYGQTSLYAKYDLQTIFSNNDIDQNNLSLGVRFDFN</sequence>
<dbReference type="OrthoDB" id="1466811at2"/>
<feature type="chain" id="PRO_5018700673" description="PorT family protein" evidence="1">
    <location>
        <begin position="22"/>
        <end position="352"/>
    </location>
</feature>
<evidence type="ECO:0000313" key="2">
    <source>
        <dbReference type="EMBL" id="RWW92292.1"/>
    </source>
</evidence>
<dbReference type="RefSeq" id="WP_128390873.1">
    <property type="nucleotide sequence ID" value="NZ_SBII01000012.1"/>
</dbReference>
<dbReference type="Proteomes" id="UP000287527">
    <property type="component" value="Unassembled WGS sequence"/>
</dbReference>
<evidence type="ECO:0000256" key="1">
    <source>
        <dbReference type="SAM" id="SignalP"/>
    </source>
</evidence>
<comment type="caution">
    <text evidence="2">The sequence shown here is derived from an EMBL/GenBank/DDBJ whole genome shotgun (WGS) entry which is preliminary data.</text>
</comment>
<evidence type="ECO:0000313" key="3">
    <source>
        <dbReference type="Proteomes" id="UP000287527"/>
    </source>
</evidence>